<protein>
    <recommendedName>
        <fullName evidence="6">Maltokinase N-terminal cap domain-containing protein</fullName>
    </recommendedName>
</protein>
<evidence type="ECO:0000313" key="7">
    <source>
        <dbReference type="EMBL" id="KTR86269.1"/>
    </source>
</evidence>
<accession>A0A147EPH2</accession>
<dbReference type="GO" id="GO:0005524">
    <property type="term" value="F:ATP binding"/>
    <property type="evidence" value="ECO:0007669"/>
    <property type="project" value="UniProtKB-KW"/>
</dbReference>
<feature type="domain" description="Maltokinase N-terminal cap" evidence="6">
    <location>
        <begin position="20"/>
        <end position="102"/>
    </location>
</feature>
<keyword evidence="4" id="KW-0067">ATP-binding</keyword>
<feature type="compositionally biased region" description="Basic and acidic residues" evidence="5">
    <location>
        <begin position="120"/>
        <end position="136"/>
    </location>
</feature>
<dbReference type="EMBL" id="LDRK01000025">
    <property type="protein sequence ID" value="KTR86269.1"/>
    <property type="molecule type" value="Genomic_DNA"/>
</dbReference>
<feature type="region of interest" description="Disordered" evidence="5">
    <location>
        <begin position="120"/>
        <end position="151"/>
    </location>
</feature>
<evidence type="ECO:0000256" key="2">
    <source>
        <dbReference type="ARBA" id="ARBA00022741"/>
    </source>
</evidence>
<sequence>MAIIHRTTLSPSKYELLAAWLPAQSWFSGDPEQLEPIGAYRFDDPEGEVGLEGHLFTAGDATVYHVPLSYRGAELDDADEFVVGTMQHGVLGTRWAYDAIADPVYRAVLADAIVHGGRGSREYTQDAEGRTAEREPSVQVRGSGSGDGPVPELAAVHLTSEGAASIAETEFALLAVHRVVAVEAGDDPAGTLTLRGEWTGAVDALLASLRS</sequence>
<reference evidence="7 8" key="1">
    <citation type="journal article" date="2016" name="Front. Microbiol.">
        <title>Genomic Resource of Rice Seed Associated Bacteria.</title>
        <authorList>
            <person name="Midha S."/>
            <person name="Bansal K."/>
            <person name="Sharma S."/>
            <person name="Kumar N."/>
            <person name="Patil P.P."/>
            <person name="Chaudhry V."/>
            <person name="Patil P.B."/>
        </authorList>
    </citation>
    <scope>NUCLEOTIDE SEQUENCE [LARGE SCALE GENOMIC DNA]</scope>
    <source>
        <strain evidence="7 8">NS354</strain>
    </source>
</reference>
<proteinExistence type="predicted"/>
<dbReference type="OrthoDB" id="3787729at2"/>
<name>A0A147EPH2_9MICO</name>
<keyword evidence="2" id="KW-0547">Nucleotide-binding</keyword>
<keyword evidence="1" id="KW-0808">Transferase</keyword>
<evidence type="ECO:0000313" key="8">
    <source>
        <dbReference type="Proteomes" id="UP000070810"/>
    </source>
</evidence>
<dbReference type="RefSeq" id="WP_058593569.1">
    <property type="nucleotide sequence ID" value="NZ_LDRK01000025.1"/>
</dbReference>
<dbReference type="PATRIC" id="fig|1079994.3.peg.1172"/>
<dbReference type="GO" id="GO:0016301">
    <property type="term" value="F:kinase activity"/>
    <property type="evidence" value="ECO:0007669"/>
    <property type="project" value="UniProtKB-KW"/>
</dbReference>
<evidence type="ECO:0000256" key="5">
    <source>
        <dbReference type="SAM" id="MobiDB-lite"/>
    </source>
</evidence>
<dbReference type="InterPro" id="IPR040999">
    <property type="entry name" value="Mak_N_cap"/>
</dbReference>
<evidence type="ECO:0000259" key="6">
    <source>
        <dbReference type="Pfam" id="PF18085"/>
    </source>
</evidence>
<keyword evidence="3" id="KW-0418">Kinase</keyword>
<comment type="caution">
    <text evidence="7">The sequence shown here is derived from an EMBL/GenBank/DDBJ whole genome shotgun (WGS) entry which is preliminary data.</text>
</comment>
<keyword evidence="8" id="KW-1185">Reference proteome</keyword>
<dbReference type="NCBIfam" id="NF047744">
    <property type="entry name" value="CG0192_rel"/>
    <property type="match status" value="1"/>
</dbReference>
<dbReference type="Pfam" id="PF18085">
    <property type="entry name" value="Mak_N_cap"/>
    <property type="match status" value="1"/>
</dbReference>
<evidence type="ECO:0000256" key="4">
    <source>
        <dbReference type="ARBA" id="ARBA00022840"/>
    </source>
</evidence>
<gene>
    <name evidence="7" type="ORF">NS354_05420</name>
</gene>
<organism evidence="7 8">
    <name type="scientific">Leucobacter chromiiresistens</name>
    <dbReference type="NCBI Taxonomy" id="1079994"/>
    <lineage>
        <taxon>Bacteria</taxon>
        <taxon>Bacillati</taxon>
        <taxon>Actinomycetota</taxon>
        <taxon>Actinomycetes</taxon>
        <taxon>Micrococcales</taxon>
        <taxon>Microbacteriaceae</taxon>
        <taxon>Leucobacter</taxon>
    </lineage>
</organism>
<dbReference type="Proteomes" id="UP000070810">
    <property type="component" value="Unassembled WGS sequence"/>
</dbReference>
<evidence type="ECO:0000256" key="1">
    <source>
        <dbReference type="ARBA" id="ARBA00022679"/>
    </source>
</evidence>
<dbReference type="AlphaFoldDB" id="A0A147EPH2"/>
<evidence type="ECO:0000256" key="3">
    <source>
        <dbReference type="ARBA" id="ARBA00022777"/>
    </source>
</evidence>